<dbReference type="Proteomes" id="UP000319931">
    <property type="component" value="Unassembled WGS sequence"/>
</dbReference>
<dbReference type="EMBL" id="RCZC01000001">
    <property type="protein sequence ID" value="TPG56574.1"/>
    <property type="molecule type" value="Genomic_DNA"/>
</dbReference>
<feature type="compositionally biased region" description="Polar residues" evidence="1">
    <location>
        <begin position="1"/>
        <end position="14"/>
    </location>
</feature>
<keyword evidence="3" id="KW-1185">Reference proteome</keyword>
<gene>
    <name evidence="2" type="ORF">EAH76_03310</name>
</gene>
<evidence type="ECO:0000313" key="3">
    <source>
        <dbReference type="Proteomes" id="UP000319931"/>
    </source>
</evidence>
<evidence type="ECO:0000256" key="1">
    <source>
        <dbReference type="SAM" id="MobiDB-lite"/>
    </source>
</evidence>
<accession>A0A502G498</accession>
<dbReference type="AlphaFoldDB" id="A0A502G498"/>
<sequence length="75" mass="8253">MSSVAHAVHTSNSPVAARNGPLSRRVWRGPPVPQRRRRPSSPARFPRLPREARSSALAVLRCASALRVRDRPPPA</sequence>
<protein>
    <submittedName>
        <fullName evidence="2">Uncharacterized protein</fullName>
    </submittedName>
</protein>
<evidence type="ECO:0000313" key="2">
    <source>
        <dbReference type="EMBL" id="TPG56574.1"/>
    </source>
</evidence>
<feature type="region of interest" description="Disordered" evidence="1">
    <location>
        <begin position="1"/>
        <end position="51"/>
    </location>
</feature>
<reference evidence="2 3" key="1">
    <citation type="journal article" date="2019" name="Environ. Microbiol.">
        <title>Species interactions and distinct microbial communities in high Arctic permafrost affected cryosols are associated with the CH4 and CO2 gas fluxes.</title>
        <authorList>
            <person name="Altshuler I."/>
            <person name="Hamel J."/>
            <person name="Turney S."/>
            <person name="Magnuson E."/>
            <person name="Levesque R."/>
            <person name="Greer C."/>
            <person name="Whyte L.G."/>
        </authorList>
    </citation>
    <scope>NUCLEOTIDE SEQUENCE [LARGE SCALE GENOMIC DNA]</scope>
    <source>
        <strain evidence="2 3">E6.1</strain>
    </source>
</reference>
<name>A0A502G498_9SPHN</name>
<organism evidence="2 3">
    <name type="scientific">Sphingomonas glacialis</name>
    <dbReference type="NCBI Taxonomy" id="658225"/>
    <lineage>
        <taxon>Bacteria</taxon>
        <taxon>Pseudomonadati</taxon>
        <taxon>Pseudomonadota</taxon>
        <taxon>Alphaproteobacteria</taxon>
        <taxon>Sphingomonadales</taxon>
        <taxon>Sphingomonadaceae</taxon>
        <taxon>Sphingomonas</taxon>
    </lineage>
</organism>
<comment type="caution">
    <text evidence="2">The sequence shown here is derived from an EMBL/GenBank/DDBJ whole genome shotgun (WGS) entry which is preliminary data.</text>
</comment>
<proteinExistence type="predicted"/>